<reference evidence="9" key="1">
    <citation type="submission" date="2018-05" db="EMBL/GenBank/DDBJ databases">
        <authorList>
            <person name="Lanie J.A."/>
            <person name="Ng W.-L."/>
            <person name="Kazmierczak K.M."/>
            <person name="Andrzejewski T.M."/>
            <person name="Davidsen T.M."/>
            <person name="Wayne K.J."/>
            <person name="Tettelin H."/>
            <person name="Glass J.I."/>
            <person name="Rusch D."/>
            <person name="Podicherti R."/>
            <person name="Tsui H.-C.T."/>
            <person name="Winkler M.E."/>
        </authorList>
    </citation>
    <scope>NUCLEOTIDE SEQUENCE</scope>
</reference>
<evidence type="ECO:0000256" key="7">
    <source>
        <dbReference type="SAM" id="Phobius"/>
    </source>
</evidence>
<dbReference type="GO" id="GO:0019646">
    <property type="term" value="P:aerobic electron transport chain"/>
    <property type="evidence" value="ECO:0007669"/>
    <property type="project" value="InterPro"/>
</dbReference>
<dbReference type="InterPro" id="IPR000298">
    <property type="entry name" value="Cyt_c_oxidase-like_su3"/>
</dbReference>
<dbReference type="AlphaFoldDB" id="A0A383DBW2"/>
<feature type="transmembrane region" description="Helical" evidence="7">
    <location>
        <begin position="134"/>
        <end position="153"/>
    </location>
</feature>
<feature type="non-terminal residue" evidence="9">
    <location>
        <position position="1"/>
    </location>
</feature>
<dbReference type="PROSITE" id="PS50253">
    <property type="entry name" value="COX3"/>
    <property type="match status" value="1"/>
</dbReference>
<comment type="subcellular location">
    <subcellularLocation>
        <location evidence="1">Cell membrane</location>
        <topology evidence="1">Multi-pass membrane protein</topology>
    </subcellularLocation>
</comment>
<keyword evidence="5 7" id="KW-1133">Transmembrane helix</keyword>
<dbReference type="Pfam" id="PF00510">
    <property type="entry name" value="COX3"/>
    <property type="match status" value="1"/>
</dbReference>
<dbReference type="PANTHER" id="PTHR11403:SF2">
    <property type="entry name" value="CYTOCHROME BO(3) UBIQUINOL OXIDASE SUBUNIT 3"/>
    <property type="match status" value="1"/>
</dbReference>
<evidence type="ECO:0000313" key="9">
    <source>
        <dbReference type="EMBL" id="SVE41834.1"/>
    </source>
</evidence>
<feature type="transmembrane region" description="Helical" evidence="7">
    <location>
        <begin position="49"/>
        <end position="69"/>
    </location>
</feature>
<feature type="transmembrane region" description="Helical" evidence="7">
    <location>
        <begin position="89"/>
        <end position="113"/>
    </location>
</feature>
<dbReference type="SUPFAM" id="SSF81452">
    <property type="entry name" value="Cytochrome c oxidase subunit III-like"/>
    <property type="match status" value="1"/>
</dbReference>
<evidence type="ECO:0000256" key="6">
    <source>
        <dbReference type="ARBA" id="ARBA00023136"/>
    </source>
</evidence>
<evidence type="ECO:0000256" key="3">
    <source>
        <dbReference type="ARBA" id="ARBA00022475"/>
    </source>
</evidence>
<keyword evidence="4 7" id="KW-0812">Transmembrane</keyword>
<gene>
    <name evidence="9" type="ORF">METZ01_LOCUS494688</name>
</gene>
<feature type="transmembrane region" description="Helical" evidence="7">
    <location>
        <begin position="15"/>
        <end position="37"/>
    </location>
</feature>
<feature type="domain" description="Heme-copper oxidase subunit III family profile" evidence="8">
    <location>
        <begin position="1"/>
        <end position="154"/>
    </location>
</feature>
<dbReference type="CDD" id="cd00386">
    <property type="entry name" value="Heme_Cu_Oxidase_III_like"/>
    <property type="match status" value="1"/>
</dbReference>
<dbReference type="PANTHER" id="PTHR11403">
    <property type="entry name" value="CYTOCHROME C OXIDASE SUBUNIT III"/>
    <property type="match status" value="1"/>
</dbReference>
<comment type="similarity">
    <text evidence="2">Belongs to the cytochrome c oxidase subunit 3 family.</text>
</comment>
<dbReference type="GO" id="GO:0005886">
    <property type="term" value="C:plasma membrane"/>
    <property type="evidence" value="ECO:0007669"/>
    <property type="project" value="UniProtKB-SubCell"/>
</dbReference>
<evidence type="ECO:0000256" key="2">
    <source>
        <dbReference type="ARBA" id="ARBA00010581"/>
    </source>
</evidence>
<dbReference type="GO" id="GO:0004129">
    <property type="term" value="F:cytochrome-c oxidase activity"/>
    <property type="evidence" value="ECO:0007669"/>
    <property type="project" value="InterPro"/>
</dbReference>
<evidence type="ECO:0000259" key="8">
    <source>
        <dbReference type="PROSITE" id="PS50253"/>
    </source>
</evidence>
<evidence type="ECO:0000256" key="1">
    <source>
        <dbReference type="ARBA" id="ARBA00004651"/>
    </source>
</evidence>
<keyword evidence="3" id="KW-1003">Cell membrane</keyword>
<protein>
    <recommendedName>
        <fullName evidence="8">Heme-copper oxidase subunit III family profile domain-containing protein</fullName>
    </recommendedName>
</protein>
<dbReference type="EMBL" id="UINC01215913">
    <property type="protein sequence ID" value="SVE41834.1"/>
    <property type="molecule type" value="Genomic_DNA"/>
</dbReference>
<dbReference type="InterPro" id="IPR013833">
    <property type="entry name" value="Cyt_c_oxidase_su3_a-hlx"/>
</dbReference>
<keyword evidence="6 7" id="KW-0472">Membrane</keyword>
<dbReference type="InterPro" id="IPR035973">
    <property type="entry name" value="Cyt_c_oxidase_su3-like_sf"/>
</dbReference>
<dbReference type="InterPro" id="IPR024791">
    <property type="entry name" value="Cyt_c/ubiquinol_Oxase_su3"/>
</dbReference>
<accession>A0A383DBW2</accession>
<proteinExistence type="inferred from homology"/>
<dbReference type="Gene3D" id="1.20.120.80">
    <property type="entry name" value="Cytochrome c oxidase, subunit III, four-helix bundle"/>
    <property type="match status" value="1"/>
</dbReference>
<evidence type="ECO:0000256" key="4">
    <source>
        <dbReference type="ARBA" id="ARBA00022692"/>
    </source>
</evidence>
<name>A0A383DBW2_9ZZZZ</name>
<organism evidence="9">
    <name type="scientific">marine metagenome</name>
    <dbReference type="NCBI Taxonomy" id="408172"/>
    <lineage>
        <taxon>unclassified sequences</taxon>
        <taxon>metagenomes</taxon>
        <taxon>ecological metagenomes</taxon>
    </lineage>
</organism>
<evidence type="ECO:0000256" key="5">
    <source>
        <dbReference type="ARBA" id="ARBA00022989"/>
    </source>
</evidence>
<sequence>SNNPGSWPPPGQPRLPLLITGINTVVLLASGVTMLRAWHSVKKDQVKALSKWLMITTALGLVFLTVQGFEWIRLIRFGLSMSSSVYGALFYIIIGLHALHVLCTELVLLYVWVKSTAGTYTSEKHRGVQLCYMFWLFVVLIWPMLYGLVYLSWL</sequence>